<evidence type="ECO:0000256" key="6">
    <source>
        <dbReference type="ARBA" id="ARBA00023014"/>
    </source>
</evidence>
<accession>A0ABR5SC47</accession>
<evidence type="ECO:0000256" key="1">
    <source>
        <dbReference type="ARBA" id="ARBA00001966"/>
    </source>
</evidence>
<keyword evidence="5" id="KW-0408">Iron</keyword>
<dbReference type="SUPFAM" id="SSF102114">
    <property type="entry name" value="Radical SAM enzymes"/>
    <property type="match status" value="1"/>
</dbReference>
<keyword evidence="2" id="KW-0004">4Fe-4S</keyword>
<dbReference type="Pfam" id="PF04055">
    <property type="entry name" value="Radical_SAM"/>
    <property type="match status" value="1"/>
</dbReference>
<evidence type="ECO:0000313" key="9">
    <source>
        <dbReference type="Proteomes" id="UP000060487"/>
    </source>
</evidence>
<dbReference type="Pfam" id="PF13186">
    <property type="entry name" value="SPASM"/>
    <property type="match status" value="1"/>
</dbReference>
<dbReference type="SFLD" id="SFLDG01067">
    <property type="entry name" value="SPASM/twitch_domain_containing"/>
    <property type="match status" value="1"/>
</dbReference>
<dbReference type="CDD" id="cd21109">
    <property type="entry name" value="SPASM"/>
    <property type="match status" value="1"/>
</dbReference>
<keyword evidence="6" id="KW-0411">Iron-sulfur</keyword>
<keyword evidence="4" id="KW-0479">Metal-binding</keyword>
<protein>
    <submittedName>
        <fullName evidence="8">Radical SAM protein</fullName>
    </submittedName>
</protein>
<dbReference type="CDD" id="cd01335">
    <property type="entry name" value="Radical_SAM"/>
    <property type="match status" value="1"/>
</dbReference>
<dbReference type="PANTHER" id="PTHR11228">
    <property type="entry name" value="RADICAL SAM DOMAIN PROTEIN"/>
    <property type="match status" value="1"/>
</dbReference>
<dbReference type="Proteomes" id="UP000060487">
    <property type="component" value="Unassembled WGS sequence"/>
</dbReference>
<dbReference type="Gene3D" id="3.20.20.70">
    <property type="entry name" value="Aldolase class I"/>
    <property type="match status" value="1"/>
</dbReference>
<evidence type="ECO:0000256" key="5">
    <source>
        <dbReference type="ARBA" id="ARBA00023004"/>
    </source>
</evidence>
<dbReference type="InterPro" id="IPR058240">
    <property type="entry name" value="rSAM_sf"/>
</dbReference>
<dbReference type="SFLD" id="SFLDG01387">
    <property type="entry name" value="BtrN-like_SPASM_domain_contain"/>
    <property type="match status" value="1"/>
</dbReference>
<organism evidence="8 9">
    <name type="scientific">Candidatus Magnetominusculus xianensis</name>
    <dbReference type="NCBI Taxonomy" id="1748249"/>
    <lineage>
        <taxon>Bacteria</taxon>
        <taxon>Pseudomonadati</taxon>
        <taxon>Nitrospirota</taxon>
        <taxon>Nitrospiria</taxon>
        <taxon>Nitrospirales</taxon>
        <taxon>Nitrospiraceae</taxon>
        <taxon>Candidatus Magnetominusculus</taxon>
    </lineage>
</organism>
<sequence length="318" mass="36714">MATPDLNKVKLTLKKLSLPKLAIVEVVAGCNLSCVMCPQKTMDKPKGKMSFAIWKKIIDEIAERDPNIEVWPAIMGEPMLMGDMLFKMIKYAKDKGIKKVILNTNATLMNREASQRLIDTGVDQLIFGLDAASEEVYSKIRINGDYKEVESNILYMAGLVSDRKLSKPMLIAQFIEMDENTHEKILFKEMWLKKGLVVKLRPRLGWGYGVKAENLSYATEERIPCPWIMRTMNIHWNGKVAQCDADYQGHFYAGDLNFQTIDEVWNGELRRRRQLHWDNQWLSLPCIKCQDWKAGLSEFYFPDKPEEIIYKPQLEDGL</sequence>
<dbReference type="PANTHER" id="PTHR11228:SF34">
    <property type="entry name" value="TUNGSTEN-CONTAINING ALDEHYDE FERREDOXIN OXIDOREDUCTASE COFACTOR MODIFYING PROTEIN"/>
    <property type="match status" value="1"/>
</dbReference>
<gene>
    <name evidence="8" type="ORF">ASN18_2864</name>
</gene>
<evidence type="ECO:0000256" key="2">
    <source>
        <dbReference type="ARBA" id="ARBA00022485"/>
    </source>
</evidence>
<dbReference type="SFLD" id="SFLDS00029">
    <property type="entry name" value="Radical_SAM"/>
    <property type="match status" value="1"/>
</dbReference>
<keyword evidence="3" id="KW-0949">S-adenosyl-L-methionine</keyword>
<proteinExistence type="predicted"/>
<dbReference type="PROSITE" id="PS51918">
    <property type="entry name" value="RADICAL_SAM"/>
    <property type="match status" value="1"/>
</dbReference>
<evidence type="ECO:0000259" key="7">
    <source>
        <dbReference type="PROSITE" id="PS51918"/>
    </source>
</evidence>
<dbReference type="InterPro" id="IPR034391">
    <property type="entry name" value="AdoMet-like_SPASM_containing"/>
</dbReference>
<dbReference type="InterPro" id="IPR007197">
    <property type="entry name" value="rSAM"/>
</dbReference>
<comment type="cofactor">
    <cofactor evidence="1">
        <name>[4Fe-4S] cluster</name>
        <dbReference type="ChEBI" id="CHEBI:49883"/>
    </cofactor>
</comment>
<dbReference type="InterPro" id="IPR023885">
    <property type="entry name" value="4Fe4S-binding_SPASM_dom"/>
</dbReference>
<keyword evidence="9" id="KW-1185">Reference proteome</keyword>
<dbReference type="RefSeq" id="WP_085053480.1">
    <property type="nucleotide sequence ID" value="NZ_LNQR01000116.1"/>
</dbReference>
<dbReference type="InterPro" id="IPR013785">
    <property type="entry name" value="Aldolase_TIM"/>
</dbReference>
<dbReference type="InterPro" id="IPR050377">
    <property type="entry name" value="Radical_SAM_PqqE_MftC-like"/>
</dbReference>
<evidence type="ECO:0000256" key="4">
    <source>
        <dbReference type="ARBA" id="ARBA00022723"/>
    </source>
</evidence>
<name>A0ABR5SC47_9BACT</name>
<comment type="caution">
    <text evidence="8">The sequence shown here is derived from an EMBL/GenBank/DDBJ whole genome shotgun (WGS) entry which is preliminary data.</text>
</comment>
<reference evidence="8 9" key="1">
    <citation type="submission" date="2015-11" db="EMBL/GenBank/DDBJ databases">
        <authorList>
            <person name="Lin W."/>
        </authorList>
    </citation>
    <scope>NUCLEOTIDE SEQUENCE [LARGE SCALE GENOMIC DNA]</scope>
    <source>
        <strain evidence="8 9">HCH-1</strain>
    </source>
</reference>
<evidence type="ECO:0000313" key="8">
    <source>
        <dbReference type="EMBL" id="KWT78359.1"/>
    </source>
</evidence>
<evidence type="ECO:0000256" key="3">
    <source>
        <dbReference type="ARBA" id="ARBA00022691"/>
    </source>
</evidence>
<feature type="domain" description="Radical SAM core" evidence="7">
    <location>
        <begin position="16"/>
        <end position="241"/>
    </location>
</feature>
<dbReference type="EMBL" id="LNQR01000116">
    <property type="protein sequence ID" value="KWT78359.1"/>
    <property type="molecule type" value="Genomic_DNA"/>
</dbReference>